<dbReference type="InterPro" id="IPR042235">
    <property type="entry name" value="ZP-C_dom"/>
</dbReference>
<dbReference type="Proteomes" id="UP000028760">
    <property type="component" value="Unassembled WGS sequence"/>
</dbReference>
<dbReference type="GO" id="GO:0007179">
    <property type="term" value="P:transforming growth factor beta receptor signaling pathway"/>
    <property type="evidence" value="ECO:0007669"/>
    <property type="project" value="TreeGrafter"/>
</dbReference>
<dbReference type="GO" id="GO:0001837">
    <property type="term" value="P:epithelial to mesenchymal transition"/>
    <property type="evidence" value="ECO:0007669"/>
    <property type="project" value="TreeGrafter"/>
</dbReference>
<name>A0A096LZ38_POEFO</name>
<feature type="domain" description="ZP" evidence="11">
    <location>
        <begin position="436"/>
        <end position="720"/>
    </location>
</feature>
<dbReference type="GO" id="GO:0005539">
    <property type="term" value="F:glycosaminoglycan binding"/>
    <property type="evidence" value="ECO:0007669"/>
    <property type="project" value="TreeGrafter"/>
</dbReference>
<dbReference type="InterPro" id="IPR058899">
    <property type="entry name" value="TGFBR3/Endoglin-like_N"/>
</dbReference>
<evidence type="ECO:0000256" key="6">
    <source>
        <dbReference type="ARBA" id="ARBA00023136"/>
    </source>
</evidence>
<evidence type="ECO:0000256" key="7">
    <source>
        <dbReference type="ARBA" id="ARBA00023157"/>
    </source>
</evidence>
<feature type="signal peptide" evidence="10">
    <location>
        <begin position="1"/>
        <end position="25"/>
    </location>
</feature>
<dbReference type="Pfam" id="PF26060">
    <property type="entry name" value="TGFBR3_N"/>
    <property type="match status" value="2"/>
</dbReference>
<sequence>IEYSCYYYMLLLFALCSSVAQGAEGRCSPADPAGAQHPVRALLERVQAGRGCAAREQGNKETHVIALQRATNSPENMMRKVTVFLKPLNPPSGPLRALHLVLSSILPVSWWLEAELLPPDFPVLVQVSPNSSVQSQNLRLSVQTVPSLPFRLHTLHRWAMKHHGNLSSLVHTKQGNQVYIHLGEDPTLPAVCQLQSSFLFPNYMTSDLQPQTVKGCSYPRGSEASPEVHVIRLRSAGSWIRGSLQGNVTVSLVPPVATSEPHEVILVLSSSVPVTWVITATEIRGHVSVHSSNSVLLPFPPEPNVTMSSRLLSEPSAGSGPLVWATESGYTDIRSYTEAELANRFVIQLAEKMSFTERCDILILKCRVFISHKQKNIIINKNYIWPLLKKMVGCSALSEICLFCKTATETLLSTSHKSHDQQPDVPSGQERLPVVNCDGGLLSVTVDQQKLKVFKHRTVAMTLRDQRCQAMSNGSHFLLALPIIFCGTENKYCFIFCLLHNKQYIDICSCNMKKDSGCMNNFKENNRYGGGANEQSVVAMASPAAERRCTRREQDLWRTCEFFQNFPNFTCPALQLRLFVTDSYKRTWTGPCVITADHRVFVEVSAPVRISVKASLTDAVQVESCFVSPQSDPKKSPFWTVISGGCSSDPSVRFSATDDGSPNVGDSEKTQLLRFSFVLRPVYNESMQFVHCSLLLCLPDRAEEETTQEANSCQSGVPIPPLVPGSSRHQGQVCGELLTLSCIPMPMVVTRPISSLVTKLEPTAGFVLHEGLLMGIVFAAFLVGVSLMGGLWCIYTYTGKCRKQV</sequence>
<dbReference type="EMBL" id="AYCK01017559">
    <property type="status" value="NOT_ANNOTATED_CDS"/>
    <property type="molecule type" value="Genomic_DNA"/>
</dbReference>
<evidence type="ECO:0000259" key="11">
    <source>
        <dbReference type="PROSITE" id="PS51034"/>
    </source>
</evidence>
<dbReference type="PANTHER" id="PTHR14002">
    <property type="entry name" value="ENDOGLIN/TGF-BETA RECEPTOR TYPE III"/>
    <property type="match status" value="1"/>
</dbReference>
<evidence type="ECO:0000256" key="5">
    <source>
        <dbReference type="ARBA" id="ARBA00022989"/>
    </source>
</evidence>
<feature type="chain" id="PRO_5001919657" description="ZP domain-containing protein" evidence="10">
    <location>
        <begin position="26"/>
        <end position="805"/>
    </location>
</feature>
<evidence type="ECO:0000313" key="12">
    <source>
        <dbReference type="Ensembl" id="ENSPFOP00000024429.1"/>
    </source>
</evidence>
<keyword evidence="7" id="KW-1015">Disulfide bond</keyword>
<evidence type="ECO:0000256" key="2">
    <source>
        <dbReference type="ARBA" id="ARBA00022475"/>
    </source>
</evidence>
<evidence type="ECO:0000256" key="9">
    <source>
        <dbReference type="SAM" id="Phobius"/>
    </source>
</evidence>
<keyword evidence="3 9" id="KW-0812">Transmembrane</keyword>
<comment type="subcellular location">
    <subcellularLocation>
        <location evidence="1">Cell membrane</location>
        <topology evidence="1">Single-pass type I membrane protein</topology>
    </subcellularLocation>
</comment>
<dbReference type="eggNOG" id="ENOG502QTJ9">
    <property type="taxonomic scope" value="Eukaryota"/>
</dbReference>
<keyword evidence="8" id="KW-0325">Glycoprotein</keyword>
<keyword evidence="4 10" id="KW-0732">Signal</keyword>
<keyword evidence="6 9" id="KW-0472">Membrane</keyword>
<dbReference type="GO" id="GO:0005024">
    <property type="term" value="F:transforming growth factor beta receptor activity"/>
    <property type="evidence" value="ECO:0007669"/>
    <property type="project" value="TreeGrafter"/>
</dbReference>
<evidence type="ECO:0000256" key="3">
    <source>
        <dbReference type="ARBA" id="ARBA00022692"/>
    </source>
</evidence>
<dbReference type="EMBL" id="AYCK01017558">
    <property type="status" value="NOT_ANNOTATED_CDS"/>
    <property type="molecule type" value="Genomic_DNA"/>
</dbReference>
<evidence type="ECO:0000313" key="13">
    <source>
        <dbReference type="Proteomes" id="UP000028760"/>
    </source>
</evidence>
<feature type="transmembrane region" description="Helical" evidence="9">
    <location>
        <begin position="772"/>
        <end position="795"/>
    </location>
</feature>
<dbReference type="GO" id="GO:0050431">
    <property type="term" value="F:transforming growth factor beta binding"/>
    <property type="evidence" value="ECO:0007669"/>
    <property type="project" value="TreeGrafter"/>
</dbReference>
<organism evidence="12 13">
    <name type="scientific">Poecilia formosa</name>
    <name type="common">Amazon molly</name>
    <name type="synonym">Limia formosa</name>
    <dbReference type="NCBI Taxonomy" id="48698"/>
    <lineage>
        <taxon>Eukaryota</taxon>
        <taxon>Metazoa</taxon>
        <taxon>Chordata</taxon>
        <taxon>Craniata</taxon>
        <taxon>Vertebrata</taxon>
        <taxon>Euteleostomi</taxon>
        <taxon>Actinopterygii</taxon>
        <taxon>Neopterygii</taxon>
        <taxon>Teleostei</taxon>
        <taxon>Neoteleostei</taxon>
        <taxon>Acanthomorphata</taxon>
        <taxon>Ovalentaria</taxon>
        <taxon>Atherinomorphae</taxon>
        <taxon>Cyprinodontiformes</taxon>
        <taxon>Poeciliidae</taxon>
        <taxon>Poeciliinae</taxon>
        <taxon>Poecilia</taxon>
    </lineage>
</organism>
<keyword evidence="13" id="KW-1185">Reference proteome</keyword>
<keyword evidence="5 9" id="KW-1133">Transmembrane helix</keyword>
<dbReference type="PANTHER" id="PTHR14002:SF56">
    <property type="entry name" value="TRANSFORMING GROWTH FACTOR BETA RECEPTOR TYPE 3-LIKE ISOFORM X1"/>
    <property type="match status" value="1"/>
</dbReference>
<proteinExistence type="predicted"/>
<dbReference type="Ensembl" id="ENSPFOT00000025490.1">
    <property type="protein sequence ID" value="ENSPFOP00000024429.1"/>
    <property type="gene ID" value="ENSPFOG00000010214.2"/>
</dbReference>
<dbReference type="GO" id="GO:0016477">
    <property type="term" value="P:cell migration"/>
    <property type="evidence" value="ECO:0007669"/>
    <property type="project" value="TreeGrafter"/>
</dbReference>
<reference evidence="13" key="1">
    <citation type="submission" date="2013-10" db="EMBL/GenBank/DDBJ databases">
        <authorList>
            <person name="Schartl M."/>
            <person name="Warren W."/>
        </authorList>
    </citation>
    <scope>NUCLEOTIDE SEQUENCE [LARGE SCALE GENOMIC DNA]</scope>
    <source>
        <strain evidence="13">female</strain>
    </source>
</reference>
<dbReference type="InterPro" id="IPR001507">
    <property type="entry name" value="ZP_dom"/>
</dbReference>
<evidence type="ECO:0000256" key="8">
    <source>
        <dbReference type="ARBA" id="ARBA00023180"/>
    </source>
</evidence>
<dbReference type="GO" id="GO:0017015">
    <property type="term" value="P:regulation of transforming growth factor beta receptor signaling pathway"/>
    <property type="evidence" value="ECO:0007669"/>
    <property type="project" value="TreeGrafter"/>
</dbReference>
<evidence type="ECO:0000256" key="1">
    <source>
        <dbReference type="ARBA" id="ARBA00004251"/>
    </source>
</evidence>
<accession>A0A096LZ38</accession>
<evidence type="ECO:0000256" key="10">
    <source>
        <dbReference type="SAM" id="SignalP"/>
    </source>
</evidence>
<dbReference type="GO" id="GO:0005114">
    <property type="term" value="F:type II transforming growth factor beta receptor binding"/>
    <property type="evidence" value="ECO:0007669"/>
    <property type="project" value="TreeGrafter"/>
</dbReference>
<dbReference type="InterPro" id="IPR055355">
    <property type="entry name" value="ZP-C"/>
</dbReference>
<protein>
    <recommendedName>
        <fullName evidence="11">ZP domain-containing protein</fullName>
    </recommendedName>
</protein>
<dbReference type="AlphaFoldDB" id="A0A096LZ38"/>
<dbReference type="STRING" id="48698.ENSPFOP00000024429"/>
<reference evidence="12" key="3">
    <citation type="submission" date="2025-09" db="UniProtKB">
        <authorList>
            <consortium name="Ensembl"/>
        </authorList>
    </citation>
    <scope>IDENTIFICATION</scope>
</reference>
<keyword evidence="2" id="KW-1003">Cell membrane</keyword>
<dbReference type="PROSITE" id="PS51034">
    <property type="entry name" value="ZP_2"/>
    <property type="match status" value="1"/>
</dbReference>
<dbReference type="Gene3D" id="2.60.40.4100">
    <property type="entry name" value="Zona pellucida, ZP-C domain"/>
    <property type="match status" value="1"/>
</dbReference>
<dbReference type="GeneTree" id="ENSGT00530000063861"/>
<dbReference type="Pfam" id="PF00100">
    <property type="entry name" value="Zona_pellucida"/>
    <property type="match status" value="1"/>
</dbReference>
<dbReference type="SMART" id="SM00241">
    <property type="entry name" value="ZP"/>
    <property type="match status" value="1"/>
</dbReference>
<reference evidence="12" key="2">
    <citation type="submission" date="2025-08" db="UniProtKB">
        <authorList>
            <consortium name="Ensembl"/>
        </authorList>
    </citation>
    <scope>IDENTIFICATION</scope>
</reference>
<evidence type="ECO:0000256" key="4">
    <source>
        <dbReference type="ARBA" id="ARBA00022729"/>
    </source>
</evidence>